<keyword evidence="2" id="KW-0812">Transmembrane</keyword>
<reference evidence="3" key="2">
    <citation type="journal article" date="2021" name="PeerJ">
        <title>Extensive microbial diversity within the chicken gut microbiome revealed by metagenomics and culture.</title>
        <authorList>
            <person name="Gilroy R."/>
            <person name="Ravi A."/>
            <person name="Getino M."/>
            <person name="Pursley I."/>
            <person name="Horton D.L."/>
            <person name="Alikhan N.F."/>
            <person name="Baker D."/>
            <person name="Gharbi K."/>
            <person name="Hall N."/>
            <person name="Watson M."/>
            <person name="Adriaenssens E.M."/>
            <person name="Foster-Nyarko E."/>
            <person name="Jarju S."/>
            <person name="Secka A."/>
            <person name="Antonio M."/>
            <person name="Oren A."/>
            <person name="Chaudhuri R.R."/>
            <person name="La Ragione R."/>
            <person name="Hildebrand F."/>
            <person name="Pallen M.J."/>
        </authorList>
    </citation>
    <scope>NUCLEOTIDE SEQUENCE</scope>
    <source>
        <strain evidence="3">8207</strain>
    </source>
</reference>
<evidence type="ECO:0000313" key="3">
    <source>
        <dbReference type="EMBL" id="MBO8425222.1"/>
    </source>
</evidence>
<feature type="compositionally biased region" description="Polar residues" evidence="1">
    <location>
        <begin position="128"/>
        <end position="138"/>
    </location>
</feature>
<feature type="compositionally biased region" description="Polar residues" evidence="1">
    <location>
        <begin position="164"/>
        <end position="175"/>
    </location>
</feature>
<dbReference type="EMBL" id="JADINC010000028">
    <property type="protein sequence ID" value="MBO8425222.1"/>
    <property type="molecule type" value="Genomic_DNA"/>
</dbReference>
<proteinExistence type="predicted"/>
<dbReference type="AlphaFoldDB" id="A0A9D9DCI4"/>
<sequence>MRFRFDNILLGLLWTLAMSLASIFWFNTVYGFNIFSGQHWQYLAYMQAAHTPVRVGFYISMVAIIFIFIFGLYLIIRPRTRKIRLPIKRISHNKHYDTDKNASNTAAVPSQQSATSITANVPPAQPPVATQTNTTAPSASARPPRLVIPITGGGFSSGRLGASNPPQTGTSTPTVQPADWPELREIFTSAGYVVKTAPKIKGVQIALLAIGTNETLWMGGVGIKTTDMRAAIDKLAQIFTDTLDETYININGFVIAAPDAATSEFQDILMFNTTNELRDYITRMPNPPLPDDDDGIFDAYSEYIDAVINHIGKI</sequence>
<evidence type="ECO:0000313" key="4">
    <source>
        <dbReference type="Proteomes" id="UP000823630"/>
    </source>
</evidence>
<organism evidence="3 4">
    <name type="scientific">Candidatus Enterousia avistercoris</name>
    <dbReference type="NCBI Taxonomy" id="2840788"/>
    <lineage>
        <taxon>Bacteria</taxon>
        <taxon>Pseudomonadati</taxon>
        <taxon>Pseudomonadota</taxon>
        <taxon>Alphaproteobacteria</taxon>
        <taxon>Candidatus Enterousia</taxon>
    </lineage>
</organism>
<comment type="caution">
    <text evidence="3">The sequence shown here is derived from an EMBL/GenBank/DDBJ whole genome shotgun (WGS) entry which is preliminary data.</text>
</comment>
<accession>A0A9D9DCI4</accession>
<reference evidence="3" key="1">
    <citation type="submission" date="2020-10" db="EMBL/GenBank/DDBJ databases">
        <authorList>
            <person name="Gilroy R."/>
        </authorList>
    </citation>
    <scope>NUCLEOTIDE SEQUENCE</scope>
    <source>
        <strain evidence="3">8207</strain>
    </source>
</reference>
<feature type="compositionally biased region" description="Polar residues" evidence="1">
    <location>
        <begin position="101"/>
        <end position="119"/>
    </location>
</feature>
<evidence type="ECO:0000256" key="2">
    <source>
        <dbReference type="SAM" id="Phobius"/>
    </source>
</evidence>
<dbReference type="Proteomes" id="UP000823630">
    <property type="component" value="Unassembled WGS sequence"/>
</dbReference>
<evidence type="ECO:0000256" key="1">
    <source>
        <dbReference type="SAM" id="MobiDB-lite"/>
    </source>
</evidence>
<feature type="region of interest" description="Disordered" evidence="1">
    <location>
        <begin position="96"/>
        <end position="145"/>
    </location>
</feature>
<feature type="transmembrane region" description="Helical" evidence="2">
    <location>
        <begin position="55"/>
        <end position="76"/>
    </location>
</feature>
<keyword evidence="2" id="KW-1133">Transmembrane helix</keyword>
<feature type="region of interest" description="Disordered" evidence="1">
    <location>
        <begin position="158"/>
        <end position="177"/>
    </location>
</feature>
<keyword evidence="2" id="KW-0472">Membrane</keyword>
<gene>
    <name evidence="3" type="ORF">IAC69_01950</name>
</gene>
<protein>
    <submittedName>
        <fullName evidence="3">Uncharacterized protein</fullName>
    </submittedName>
</protein>
<name>A0A9D9DCI4_9PROT</name>